<dbReference type="Proteomes" id="UP000233387">
    <property type="component" value="Unassembled WGS sequence"/>
</dbReference>
<name>A0A2N3IAS7_9BACT</name>
<proteinExistence type="predicted"/>
<keyword evidence="2" id="KW-1185">Reference proteome</keyword>
<protein>
    <recommendedName>
        <fullName evidence="3">MORN repeat variant</fullName>
    </recommendedName>
</protein>
<sequence length="473" mass="53868">MNKKFYLLAVLFFVAKGFVLGQYQTKKVKIKDGDQEGIAEVCVSCKITPEPSKTYYWVKGGKVGNSKGSFQGELLHGSLEIYTMGMEGKEMVEKGNYFTGLKNGKIENYILGGILETIETFDKGDLKEVEFYHPETKVLDHKYVFLSDASKFPRKVKMFFYYIADHLDDNKKPTGKKIGRRLEIEGYQQINPLNSSFSNFYDGAYKKYHIWEDKETLVQEGTFSKNNRVGEWKNYYADGVVAVITYNNDIIASEKFLKDGQPFTGVVKEMSLSGKSEITLIEVKNGVREGKTQDNFRENDKKEWKPTRTIEYSNGKAKDEAFDFATFLSKQKIVREAKYTMECDSKGSGLLYLDKIQYTDKGAIVYFQTVNTTFVRGSAIRTDAPGGKTAFNAYDLTTKKIYPVTKVFNIALAPYSQSSAYGEMHTFMLYFEGLTDAVKKISFIEGDPENPFVIDEKTGNTTYHWGCYELTTK</sequence>
<organism evidence="1 2">
    <name type="scientific">Raineya orbicola</name>
    <dbReference type="NCBI Taxonomy" id="2016530"/>
    <lineage>
        <taxon>Bacteria</taxon>
        <taxon>Pseudomonadati</taxon>
        <taxon>Bacteroidota</taxon>
        <taxon>Cytophagia</taxon>
        <taxon>Cytophagales</taxon>
        <taxon>Raineyaceae</taxon>
        <taxon>Raineya</taxon>
    </lineage>
</organism>
<dbReference type="OrthoDB" id="978546at2"/>
<dbReference type="SUPFAM" id="SSF82185">
    <property type="entry name" value="Histone H3 K4-specific methyltransferase SET7/9 N-terminal domain"/>
    <property type="match status" value="1"/>
</dbReference>
<gene>
    <name evidence="1" type="ORF">Rain11_2076</name>
</gene>
<accession>A0A2N3IAS7</accession>
<evidence type="ECO:0008006" key="3">
    <source>
        <dbReference type="Google" id="ProtNLM"/>
    </source>
</evidence>
<dbReference type="AlphaFoldDB" id="A0A2N3IAS7"/>
<dbReference type="EMBL" id="NKXO01000035">
    <property type="protein sequence ID" value="PKQ67397.1"/>
    <property type="molecule type" value="Genomic_DNA"/>
</dbReference>
<evidence type="ECO:0000313" key="1">
    <source>
        <dbReference type="EMBL" id="PKQ67397.1"/>
    </source>
</evidence>
<evidence type="ECO:0000313" key="2">
    <source>
        <dbReference type="Proteomes" id="UP000233387"/>
    </source>
</evidence>
<comment type="caution">
    <text evidence="1">The sequence shown here is derived from an EMBL/GenBank/DDBJ whole genome shotgun (WGS) entry which is preliminary data.</text>
</comment>
<dbReference type="RefSeq" id="WP_101359342.1">
    <property type="nucleotide sequence ID" value="NZ_NKXO01000035.1"/>
</dbReference>
<reference evidence="1 2" key="1">
    <citation type="submission" date="2017-06" db="EMBL/GenBank/DDBJ databases">
        <title>Raineya orbicola gen. nov., sp. nov. a slightly thermophilic bacterium of the phylum Bacteroidetes and the description of Raineyaceae fam. nov.</title>
        <authorList>
            <person name="Albuquerque L."/>
            <person name="Polonia A.R.M."/>
            <person name="Barroso C."/>
            <person name="Froufe H.J.C."/>
            <person name="Lage O."/>
            <person name="Lobo-Da-Cunha A."/>
            <person name="Egas C."/>
            <person name="Da Costa M.S."/>
        </authorList>
    </citation>
    <scope>NUCLEOTIDE SEQUENCE [LARGE SCALE GENOMIC DNA]</scope>
    <source>
        <strain evidence="1 2">SPSPC-11</strain>
    </source>
</reference>